<accession>A0A409XZP5</accession>
<dbReference type="EMBL" id="NHYE01001390">
    <property type="protein sequence ID" value="PPQ96191.1"/>
    <property type="molecule type" value="Genomic_DNA"/>
</dbReference>
<evidence type="ECO:0000256" key="1">
    <source>
        <dbReference type="SAM" id="MobiDB-lite"/>
    </source>
</evidence>
<dbReference type="InParanoid" id="A0A409XZP5"/>
<dbReference type="Proteomes" id="UP000284706">
    <property type="component" value="Unassembled WGS sequence"/>
</dbReference>
<gene>
    <name evidence="2" type="ORF">CVT26_004826</name>
</gene>
<name>A0A409XZP5_9AGAR</name>
<protein>
    <submittedName>
        <fullName evidence="2">Uncharacterized protein</fullName>
    </submittedName>
</protein>
<feature type="region of interest" description="Disordered" evidence="1">
    <location>
        <begin position="112"/>
        <end position="154"/>
    </location>
</feature>
<feature type="compositionally biased region" description="Basic and acidic residues" evidence="1">
    <location>
        <begin position="114"/>
        <end position="128"/>
    </location>
</feature>
<evidence type="ECO:0000313" key="2">
    <source>
        <dbReference type="EMBL" id="PPQ96191.1"/>
    </source>
</evidence>
<sequence length="154" mass="16758">MTSPRLIPYLALDLKSLSAKHAMIIASVELLTSEEISQAANFLSKAAIVEDGLRTLLLAAIGNYSQPLYPNPHPARQVTGDTELEPSPLQKVFAQVSRASLDFLNADLSDEELVERGSVESDHSRDEHDFDVETEVDDGPGDIRSSKGNQISDP</sequence>
<evidence type="ECO:0000313" key="3">
    <source>
        <dbReference type="Proteomes" id="UP000284706"/>
    </source>
</evidence>
<reference evidence="2 3" key="1">
    <citation type="journal article" date="2018" name="Evol. Lett.">
        <title>Horizontal gene cluster transfer increased hallucinogenic mushroom diversity.</title>
        <authorList>
            <person name="Reynolds H.T."/>
            <person name="Vijayakumar V."/>
            <person name="Gluck-Thaler E."/>
            <person name="Korotkin H.B."/>
            <person name="Matheny P.B."/>
            <person name="Slot J.C."/>
        </authorList>
    </citation>
    <scope>NUCLEOTIDE SEQUENCE [LARGE SCALE GENOMIC DNA]</scope>
    <source>
        <strain evidence="2 3">SRW20</strain>
    </source>
</reference>
<organism evidence="2 3">
    <name type="scientific">Gymnopilus dilepis</name>
    <dbReference type="NCBI Taxonomy" id="231916"/>
    <lineage>
        <taxon>Eukaryota</taxon>
        <taxon>Fungi</taxon>
        <taxon>Dikarya</taxon>
        <taxon>Basidiomycota</taxon>
        <taxon>Agaricomycotina</taxon>
        <taxon>Agaricomycetes</taxon>
        <taxon>Agaricomycetidae</taxon>
        <taxon>Agaricales</taxon>
        <taxon>Agaricineae</taxon>
        <taxon>Hymenogastraceae</taxon>
        <taxon>Gymnopilus</taxon>
    </lineage>
</organism>
<keyword evidence="3" id="KW-1185">Reference proteome</keyword>
<dbReference type="AlphaFoldDB" id="A0A409XZP5"/>
<comment type="caution">
    <text evidence="2">The sequence shown here is derived from an EMBL/GenBank/DDBJ whole genome shotgun (WGS) entry which is preliminary data.</text>
</comment>
<proteinExistence type="predicted"/>
<feature type="compositionally biased region" description="Acidic residues" evidence="1">
    <location>
        <begin position="129"/>
        <end position="140"/>
    </location>
</feature>